<accession>M2YJM5</accession>
<dbReference type="PROSITE" id="PS00571">
    <property type="entry name" value="AMIDASES"/>
    <property type="match status" value="1"/>
</dbReference>
<feature type="binding site" evidence="6">
    <location>
        <position position="216"/>
    </location>
    <ligand>
        <name>substrate</name>
    </ligand>
</feature>
<feature type="active site" description="Charge relay system" evidence="5">
    <location>
        <position position="140"/>
    </location>
</feature>
<dbReference type="AlphaFoldDB" id="M2YJM5"/>
<dbReference type="SUPFAM" id="SSF75304">
    <property type="entry name" value="Amidase signature (AS) enzymes"/>
    <property type="match status" value="1"/>
</dbReference>
<evidence type="ECO:0000256" key="6">
    <source>
        <dbReference type="PIRSR" id="PIRSR001221-2"/>
    </source>
</evidence>
<keyword evidence="4" id="KW-0378">Hydrolase</keyword>
<dbReference type="InterPro" id="IPR036928">
    <property type="entry name" value="AS_sf"/>
</dbReference>
<dbReference type="InterPro" id="IPR023631">
    <property type="entry name" value="Amidase_dom"/>
</dbReference>
<dbReference type="Pfam" id="PF01425">
    <property type="entry name" value="Amidase"/>
    <property type="match status" value="1"/>
</dbReference>
<sequence length="554" mass="60602">MGDTNGSSWQAKAAVKREAELSKIPPAWRLSSEYRQGSETSSISVLDTPAKCGILTQEELLITQNFDAVSLAKVISNGSLKSEDVAIAFCKRAAIAQQLLNCLTETFFDDAIARGKWLDQYLVEHGKPVGPLHGVPVSIKDCFHYTGVQSTLGFVSFLDEPKPTTNSQLVDLLLDLGAILYCKTNIPLTLMTADTHNNVFGRTLNPHRLDLTAGGSSGGEGALVAIRGSVIGVGTDIGGSVRIPALCNGTYGFKPTPGRIPMGNGAWCSREGAPGFPACGGPLANSFEDIGLFTRSVIDAKPWNRDSSAIAYPWRADVACIQPAKLRIGYYKEDSEFPLHPPVRRALDTTTMVLAAAGHEIIPLNDTPSLRKASDIANDYWSLDNTKVWLQYIEASGEPVIPSLQPRWVKAKENEGEYTLDDVFRLNVESGIYKDQWHALWTKNKLDVVLCPGAQNTAVPHDTYAMPRYTVVWNLLQYPGIMIPVGKADKDIDRDELAVADSNRTYRAEEVHGAPTSIQLVTRPFQDEELISAARVVDRCLNIAKRNVTRGYRS</sequence>
<feature type="active site" description="Charge relay system" evidence="5">
    <location>
        <position position="216"/>
    </location>
</feature>
<dbReference type="Proteomes" id="UP000016933">
    <property type="component" value="Unassembled WGS sequence"/>
</dbReference>
<dbReference type="Gene3D" id="3.90.1300.10">
    <property type="entry name" value="Amidase signature (AS) domain"/>
    <property type="match status" value="1"/>
</dbReference>
<dbReference type="OMA" id="VIGPCGR"/>
<evidence type="ECO:0000256" key="3">
    <source>
        <dbReference type="ARBA" id="ARBA00012922"/>
    </source>
</evidence>
<keyword evidence="9" id="KW-1185">Reference proteome</keyword>
<evidence type="ECO:0000259" key="7">
    <source>
        <dbReference type="Pfam" id="PF01425"/>
    </source>
</evidence>
<dbReference type="EMBL" id="KB446545">
    <property type="protein sequence ID" value="EME39131.1"/>
    <property type="molecule type" value="Genomic_DNA"/>
</dbReference>
<dbReference type="PIRSF" id="PIRSF001221">
    <property type="entry name" value="Amidase_fungi"/>
    <property type="match status" value="1"/>
</dbReference>
<evidence type="ECO:0000256" key="5">
    <source>
        <dbReference type="PIRSR" id="PIRSR001221-1"/>
    </source>
</evidence>
<feature type="active site" description="Acyl-ester intermediate" evidence="5">
    <location>
        <position position="240"/>
    </location>
</feature>
<gene>
    <name evidence="8" type="ORF">DOTSEDRAFT_91596</name>
</gene>
<evidence type="ECO:0000256" key="1">
    <source>
        <dbReference type="ARBA" id="ARBA00001311"/>
    </source>
</evidence>
<dbReference type="eggNOG" id="KOG1212">
    <property type="taxonomic scope" value="Eukaryota"/>
</dbReference>
<reference evidence="9" key="1">
    <citation type="journal article" date="2012" name="PLoS Genet.">
        <title>The genomes of the fungal plant pathogens Cladosporium fulvum and Dothistroma septosporum reveal adaptation to different hosts and lifestyles but also signatures of common ancestry.</title>
        <authorList>
            <person name="de Wit P.J.G.M."/>
            <person name="van der Burgt A."/>
            <person name="Oekmen B."/>
            <person name="Stergiopoulos I."/>
            <person name="Abd-Elsalam K.A."/>
            <person name="Aerts A.L."/>
            <person name="Bahkali A.H."/>
            <person name="Beenen H.G."/>
            <person name="Chettri P."/>
            <person name="Cox M.P."/>
            <person name="Datema E."/>
            <person name="de Vries R.P."/>
            <person name="Dhillon B."/>
            <person name="Ganley A.R."/>
            <person name="Griffiths S.A."/>
            <person name="Guo Y."/>
            <person name="Hamelin R.C."/>
            <person name="Henrissat B."/>
            <person name="Kabir M.S."/>
            <person name="Jashni M.K."/>
            <person name="Kema G."/>
            <person name="Klaubauf S."/>
            <person name="Lapidus A."/>
            <person name="Levasseur A."/>
            <person name="Lindquist E."/>
            <person name="Mehrabi R."/>
            <person name="Ohm R.A."/>
            <person name="Owen T.J."/>
            <person name="Salamov A."/>
            <person name="Schwelm A."/>
            <person name="Schijlen E."/>
            <person name="Sun H."/>
            <person name="van den Burg H.A."/>
            <person name="van Ham R.C.H.J."/>
            <person name="Zhang S."/>
            <person name="Goodwin S.B."/>
            <person name="Grigoriev I.V."/>
            <person name="Collemare J."/>
            <person name="Bradshaw R.E."/>
        </authorList>
    </citation>
    <scope>NUCLEOTIDE SEQUENCE [LARGE SCALE GENOMIC DNA]</scope>
    <source>
        <strain evidence="9">NZE10 / CBS 128990</strain>
    </source>
</reference>
<proteinExistence type="inferred from homology"/>
<feature type="binding site" evidence="6">
    <location>
        <begin position="237"/>
        <end position="240"/>
    </location>
    <ligand>
        <name>substrate</name>
    </ligand>
</feature>
<dbReference type="STRING" id="675120.M2YJM5"/>
<organism evidence="8 9">
    <name type="scientific">Dothistroma septosporum (strain NZE10 / CBS 128990)</name>
    <name type="common">Red band needle blight fungus</name>
    <name type="synonym">Mycosphaerella pini</name>
    <dbReference type="NCBI Taxonomy" id="675120"/>
    <lineage>
        <taxon>Eukaryota</taxon>
        <taxon>Fungi</taxon>
        <taxon>Dikarya</taxon>
        <taxon>Ascomycota</taxon>
        <taxon>Pezizomycotina</taxon>
        <taxon>Dothideomycetes</taxon>
        <taxon>Dothideomycetidae</taxon>
        <taxon>Mycosphaerellales</taxon>
        <taxon>Mycosphaerellaceae</taxon>
        <taxon>Dothistroma</taxon>
    </lineage>
</organism>
<comment type="similarity">
    <text evidence="2">Belongs to the amidase family.</text>
</comment>
<reference evidence="8 9" key="2">
    <citation type="journal article" date="2012" name="PLoS Pathog.">
        <title>Diverse lifestyles and strategies of plant pathogenesis encoded in the genomes of eighteen Dothideomycetes fungi.</title>
        <authorList>
            <person name="Ohm R.A."/>
            <person name="Feau N."/>
            <person name="Henrissat B."/>
            <person name="Schoch C.L."/>
            <person name="Horwitz B.A."/>
            <person name="Barry K.W."/>
            <person name="Condon B.J."/>
            <person name="Copeland A.C."/>
            <person name="Dhillon B."/>
            <person name="Glaser F."/>
            <person name="Hesse C.N."/>
            <person name="Kosti I."/>
            <person name="LaButti K."/>
            <person name="Lindquist E.A."/>
            <person name="Lucas S."/>
            <person name="Salamov A.A."/>
            <person name="Bradshaw R.E."/>
            <person name="Ciuffetti L."/>
            <person name="Hamelin R.C."/>
            <person name="Kema G.H.J."/>
            <person name="Lawrence C."/>
            <person name="Scott J.A."/>
            <person name="Spatafora J.W."/>
            <person name="Turgeon B.G."/>
            <person name="de Wit P.J.G.M."/>
            <person name="Zhong S."/>
            <person name="Goodwin S.B."/>
            <person name="Grigoriev I.V."/>
        </authorList>
    </citation>
    <scope>NUCLEOTIDE SEQUENCE [LARGE SCALE GENOMIC DNA]</scope>
    <source>
        <strain evidence="9">NZE10 / CBS 128990</strain>
    </source>
</reference>
<dbReference type="HOGENOM" id="CLU_009600_9_2_1"/>
<feature type="domain" description="Amidase" evidence="7">
    <location>
        <begin position="87"/>
        <end position="530"/>
    </location>
</feature>
<evidence type="ECO:0000313" key="8">
    <source>
        <dbReference type="EMBL" id="EME39131.1"/>
    </source>
</evidence>
<dbReference type="EC" id="3.5.1.4" evidence="3"/>
<name>M2YJM5_DOTSN</name>
<protein>
    <recommendedName>
        <fullName evidence="3">amidase</fullName>
        <ecNumber evidence="3">3.5.1.4</ecNumber>
    </recommendedName>
</protein>
<feature type="binding site" evidence="6">
    <location>
        <position position="190"/>
    </location>
    <ligand>
        <name>substrate</name>
    </ligand>
</feature>
<evidence type="ECO:0000256" key="2">
    <source>
        <dbReference type="ARBA" id="ARBA00009199"/>
    </source>
</evidence>
<dbReference type="InterPro" id="IPR020556">
    <property type="entry name" value="Amidase_CS"/>
</dbReference>
<dbReference type="OrthoDB" id="6428749at2759"/>
<comment type="catalytic activity">
    <reaction evidence="1">
        <text>a monocarboxylic acid amide + H2O = a monocarboxylate + NH4(+)</text>
        <dbReference type="Rhea" id="RHEA:12020"/>
        <dbReference type="ChEBI" id="CHEBI:15377"/>
        <dbReference type="ChEBI" id="CHEBI:28938"/>
        <dbReference type="ChEBI" id="CHEBI:35757"/>
        <dbReference type="ChEBI" id="CHEBI:83628"/>
        <dbReference type="EC" id="3.5.1.4"/>
    </reaction>
</comment>
<dbReference type="PANTHER" id="PTHR46072:SF5">
    <property type="entry name" value="GENERAL AMIDASE-C"/>
    <property type="match status" value="1"/>
</dbReference>
<dbReference type="PANTHER" id="PTHR46072">
    <property type="entry name" value="AMIDASE-RELATED-RELATED"/>
    <property type="match status" value="1"/>
</dbReference>
<evidence type="ECO:0000313" key="9">
    <source>
        <dbReference type="Proteomes" id="UP000016933"/>
    </source>
</evidence>
<evidence type="ECO:0000256" key="4">
    <source>
        <dbReference type="ARBA" id="ARBA00022801"/>
    </source>
</evidence>
<dbReference type="GO" id="GO:0004040">
    <property type="term" value="F:amidase activity"/>
    <property type="evidence" value="ECO:0007669"/>
    <property type="project" value="UniProtKB-EC"/>
</dbReference>